<dbReference type="InterPro" id="IPR050490">
    <property type="entry name" value="Bact_solute-bd_prot1"/>
</dbReference>
<sequence>MKGERDVNRSWKRLTSLSIGLVVLASGLSACSTDNSNSASTGNNNAAEAGEPSGDAGSKEPVTLRLTNWGSPKEIETYQKAIDRFEETHPGVTVKYESIPTDYDTKLTTMVAGNQEPDVAMLESATIAFPLAEQGKLVNLQTMLDSDSEFHADQLLPNTSYFIEPGHIIGLASNIETFSLYYNVDLFKEAGLQPPPSKAEEAWTWDQFVETAKKLTIDQSGKNATDPDFDPSKIRQFGVSGANGWWGSWSNFIYSNGGDFVSADGKTFALNQPEAVEALQKVADLINIHHVAPSPVQSKNVPGTNVALQTRKVAMVIDGQWANFDLSSTDVNYDVAPLPVLKEPVTTVVNGMFSIFKSTKHPKESWELVKALLDPEGTLELHHKGLWMPALKNWYEDEALIAKWTADSKGRKPGYRDAVINMALSHGHQTPTGYVKNFNKIMDIVNPALDKVWLGQQTAEAAMNGIAAKAQAQVQGRRDIQ</sequence>
<dbReference type="Gene3D" id="3.40.190.10">
    <property type="entry name" value="Periplasmic binding protein-like II"/>
    <property type="match status" value="1"/>
</dbReference>
<evidence type="ECO:0000256" key="1">
    <source>
        <dbReference type="ARBA" id="ARBA00004196"/>
    </source>
</evidence>
<comment type="subcellular location">
    <subcellularLocation>
        <location evidence="1">Cell envelope</location>
    </subcellularLocation>
</comment>
<keyword evidence="8" id="KW-1185">Reference proteome</keyword>
<reference evidence="7 8" key="1">
    <citation type="submission" date="2019-07" db="EMBL/GenBank/DDBJ databases">
        <title>Genomic Encyclopedia of Type Strains, Phase III (KMG-III): the genomes of soil and plant-associated and newly described type strains.</title>
        <authorList>
            <person name="Whitman W."/>
        </authorList>
    </citation>
    <scope>NUCLEOTIDE SEQUENCE [LARGE SCALE GENOMIC DNA]</scope>
    <source>
        <strain evidence="7 8">BL24</strain>
    </source>
</reference>
<gene>
    <name evidence="7" type="ORF">BCM02_103344</name>
</gene>
<feature type="signal peptide" evidence="6">
    <location>
        <begin position="1"/>
        <end position="32"/>
    </location>
</feature>
<comment type="similarity">
    <text evidence="2">Belongs to the bacterial solute-binding protein 1 family.</text>
</comment>
<comment type="caution">
    <text evidence="7">The sequence shown here is derived from an EMBL/GenBank/DDBJ whole genome shotgun (WGS) entry which is preliminary data.</text>
</comment>
<dbReference type="EMBL" id="VNHS01000003">
    <property type="protein sequence ID" value="TYP76680.1"/>
    <property type="molecule type" value="Genomic_DNA"/>
</dbReference>
<proteinExistence type="inferred from homology"/>
<feature type="compositionally biased region" description="Low complexity" evidence="5">
    <location>
        <begin position="33"/>
        <end position="51"/>
    </location>
</feature>
<evidence type="ECO:0000313" key="8">
    <source>
        <dbReference type="Proteomes" id="UP000323257"/>
    </source>
</evidence>
<keyword evidence="4 6" id="KW-0732">Signal</keyword>
<dbReference type="AlphaFoldDB" id="A0A5S5CEA4"/>
<dbReference type="InterPro" id="IPR006059">
    <property type="entry name" value="SBP"/>
</dbReference>
<keyword evidence="3" id="KW-0813">Transport</keyword>
<evidence type="ECO:0000256" key="6">
    <source>
        <dbReference type="SAM" id="SignalP"/>
    </source>
</evidence>
<dbReference type="PROSITE" id="PS51257">
    <property type="entry name" value="PROKAR_LIPOPROTEIN"/>
    <property type="match status" value="1"/>
</dbReference>
<evidence type="ECO:0000256" key="4">
    <source>
        <dbReference type="ARBA" id="ARBA00022729"/>
    </source>
</evidence>
<dbReference type="GO" id="GO:0030313">
    <property type="term" value="C:cell envelope"/>
    <property type="evidence" value="ECO:0007669"/>
    <property type="project" value="UniProtKB-SubCell"/>
</dbReference>
<feature type="region of interest" description="Disordered" evidence="5">
    <location>
        <begin position="33"/>
        <end position="68"/>
    </location>
</feature>
<dbReference type="Pfam" id="PF01547">
    <property type="entry name" value="SBP_bac_1"/>
    <property type="match status" value="1"/>
</dbReference>
<evidence type="ECO:0000313" key="7">
    <source>
        <dbReference type="EMBL" id="TYP76680.1"/>
    </source>
</evidence>
<name>A0A5S5CEA4_9BACL</name>
<feature type="chain" id="PRO_5039258326" evidence="6">
    <location>
        <begin position="33"/>
        <end position="481"/>
    </location>
</feature>
<dbReference type="OrthoDB" id="9782846at2"/>
<accession>A0A5S5CEA4</accession>
<organism evidence="7 8">
    <name type="scientific">Paenibacillus methanolicus</name>
    <dbReference type="NCBI Taxonomy" id="582686"/>
    <lineage>
        <taxon>Bacteria</taxon>
        <taxon>Bacillati</taxon>
        <taxon>Bacillota</taxon>
        <taxon>Bacilli</taxon>
        <taxon>Bacillales</taxon>
        <taxon>Paenibacillaceae</taxon>
        <taxon>Paenibacillus</taxon>
    </lineage>
</organism>
<protein>
    <submittedName>
        <fullName evidence="7">Multiple sugar transport system substrate-binding protein</fullName>
    </submittedName>
</protein>
<dbReference type="PANTHER" id="PTHR43649:SF31">
    <property type="entry name" value="SN-GLYCEROL-3-PHOSPHATE-BINDING PERIPLASMIC PROTEIN UGPB"/>
    <property type="match status" value="1"/>
</dbReference>
<evidence type="ECO:0000256" key="3">
    <source>
        <dbReference type="ARBA" id="ARBA00022448"/>
    </source>
</evidence>
<dbReference type="Proteomes" id="UP000323257">
    <property type="component" value="Unassembled WGS sequence"/>
</dbReference>
<dbReference type="CDD" id="cd13585">
    <property type="entry name" value="PBP2_TMBP_like"/>
    <property type="match status" value="1"/>
</dbReference>
<evidence type="ECO:0000256" key="2">
    <source>
        <dbReference type="ARBA" id="ARBA00008520"/>
    </source>
</evidence>
<evidence type="ECO:0000256" key="5">
    <source>
        <dbReference type="SAM" id="MobiDB-lite"/>
    </source>
</evidence>
<keyword evidence="7" id="KW-0762">Sugar transport</keyword>
<dbReference type="SUPFAM" id="SSF53850">
    <property type="entry name" value="Periplasmic binding protein-like II"/>
    <property type="match status" value="1"/>
</dbReference>
<dbReference type="PANTHER" id="PTHR43649">
    <property type="entry name" value="ARABINOSE-BINDING PROTEIN-RELATED"/>
    <property type="match status" value="1"/>
</dbReference>